<feature type="zinc finger region" description="C3H1-type" evidence="2">
    <location>
        <begin position="285"/>
        <end position="312"/>
    </location>
</feature>
<feature type="region of interest" description="Disordered" evidence="3">
    <location>
        <begin position="324"/>
        <end position="368"/>
    </location>
</feature>
<feature type="compositionally biased region" description="Acidic residues" evidence="3">
    <location>
        <begin position="354"/>
        <end position="366"/>
    </location>
</feature>
<proteinExistence type="inferred from homology"/>
<dbReference type="SUPFAM" id="SSF53098">
    <property type="entry name" value="Ribonuclease H-like"/>
    <property type="match status" value="1"/>
</dbReference>
<dbReference type="WBParaSite" id="PDA_v2.g25854.t1">
    <property type="protein sequence ID" value="PDA_v2.g25854.t1"/>
    <property type="gene ID" value="PDA_v2.g25854"/>
</dbReference>
<dbReference type="GO" id="GO:0000175">
    <property type="term" value="F:3'-5'-RNA exonuclease activity"/>
    <property type="evidence" value="ECO:0007669"/>
    <property type="project" value="TreeGrafter"/>
</dbReference>
<dbReference type="PANTHER" id="PTHR15092">
    <property type="entry name" value="POLY A -SPECIFIC RIBONUCLEASE/TARGET OF EGR1, MEMBER 1"/>
    <property type="match status" value="1"/>
</dbReference>
<dbReference type="AlphaFoldDB" id="A0A914Q3I6"/>
<keyword evidence="5" id="KW-1185">Reference proteome</keyword>
<reference evidence="6" key="1">
    <citation type="submission" date="2022-11" db="UniProtKB">
        <authorList>
            <consortium name="WormBaseParasite"/>
        </authorList>
    </citation>
    <scope>IDENTIFICATION</scope>
</reference>
<dbReference type="InterPro" id="IPR006941">
    <property type="entry name" value="RNase_CAF1"/>
</dbReference>
<dbReference type="GO" id="GO:0034472">
    <property type="term" value="P:snRNA 3'-end processing"/>
    <property type="evidence" value="ECO:0007669"/>
    <property type="project" value="TreeGrafter"/>
</dbReference>
<dbReference type="GO" id="GO:0008270">
    <property type="term" value="F:zinc ion binding"/>
    <property type="evidence" value="ECO:0007669"/>
    <property type="project" value="UniProtKB-KW"/>
</dbReference>
<accession>A0A914Q3I6</accession>
<dbReference type="Proteomes" id="UP000887578">
    <property type="component" value="Unplaced"/>
</dbReference>
<keyword evidence="2" id="KW-0862">Zinc</keyword>
<dbReference type="InterPro" id="IPR051181">
    <property type="entry name" value="CAF1_poly(A)_ribonucleases"/>
</dbReference>
<evidence type="ECO:0000256" key="2">
    <source>
        <dbReference type="PROSITE-ProRule" id="PRU00723"/>
    </source>
</evidence>
<dbReference type="GO" id="GO:0017069">
    <property type="term" value="F:snRNA binding"/>
    <property type="evidence" value="ECO:0007669"/>
    <property type="project" value="TreeGrafter"/>
</dbReference>
<evidence type="ECO:0000256" key="3">
    <source>
        <dbReference type="SAM" id="MobiDB-lite"/>
    </source>
</evidence>
<dbReference type="InterPro" id="IPR036397">
    <property type="entry name" value="RNaseH_sf"/>
</dbReference>
<evidence type="ECO:0000256" key="1">
    <source>
        <dbReference type="ARBA" id="ARBA00008372"/>
    </source>
</evidence>
<dbReference type="Gene3D" id="3.30.420.10">
    <property type="entry name" value="Ribonuclease H-like superfamily/Ribonuclease H"/>
    <property type="match status" value="1"/>
</dbReference>
<dbReference type="GO" id="GO:0015030">
    <property type="term" value="C:Cajal body"/>
    <property type="evidence" value="ECO:0007669"/>
    <property type="project" value="TreeGrafter"/>
</dbReference>
<evidence type="ECO:0000313" key="6">
    <source>
        <dbReference type="WBParaSite" id="PDA_v2.g25854.t1"/>
    </source>
</evidence>
<evidence type="ECO:0000259" key="4">
    <source>
        <dbReference type="PROSITE" id="PS50103"/>
    </source>
</evidence>
<dbReference type="PROSITE" id="PS50103">
    <property type="entry name" value="ZF_C3H1"/>
    <property type="match status" value="1"/>
</dbReference>
<evidence type="ECO:0000313" key="5">
    <source>
        <dbReference type="Proteomes" id="UP000887578"/>
    </source>
</evidence>
<keyword evidence="2" id="KW-0479">Metal-binding</keyword>
<protein>
    <submittedName>
        <fullName evidence="6">C3H1-type domain-containing protein</fullName>
    </submittedName>
</protein>
<comment type="similarity">
    <text evidence="1">Belongs to the CAF1 family.</text>
</comment>
<dbReference type="PANTHER" id="PTHR15092:SF37">
    <property type="entry name" value="TARGET OF EGR1 PROTEIN 1"/>
    <property type="match status" value="1"/>
</dbReference>
<dbReference type="InterPro" id="IPR012337">
    <property type="entry name" value="RNaseH-like_sf"/>
</dbReference>
<name>A0A914Q3I6_9BILA</name>
<dbReference type="Pfam" id="PF04857">
    <property type="entry name" value="CAF1"/>
    <property type="match status" value="2"/>
</dbReference>
<sequence>MFDDKVPIIEVNRYNFETYSLLLKYSIKNADIIAIDLELSGIGTTNGLRGRPFQERYERIRETVQTRSILSIGISIFKLYKCIEEKKTIKLRNISFNLMTMSNDNYIVEPDALAFLSKHGFDFNRLINSAILYSTKSRTGPLPNLLKDILSSGASLVFHNGFVDLAFLYHHLFNEIPESVGVFQSNLYDWFTTEGIDLDAVGGRGLFYDSKFTAASDQYSSTFLEYVFRKSQRSNVMEYRDNRLYVRVKFSKDYGSDEVNPVDIDYIDCSMSPHFLKNNFAINEESRDSLCPFYEKHGFCRKSDCEKVHEVDLMLDIECQKSIKKRRRKNGDPQPPAKKTRGLPKAVTKKLESSDIENDGAEEESEQLGFHEKTHFSTKGCHRAGMDAFMTGFFVIFSQRMHLFKYQTLDAAFSNQTLVPGLEKPLPLVNSSYAPSTEKHREIWAECQKNKIKNLNFKSGIVTI</sequence>
<feature type="domain" description="C3H1-type" evidence="4">
    <location>
        <begin position="285"/>
        <end position="312"/>
    </location>
</feature>
<dbReference type="InterPro" id="IPR000571">
    <property type="entry name" value="Znf_CCCH"/>
</dbReference>
<keyword evidence="2" id="KW-0863">Zinc-finger</keyword>
<organism evidence="5 6">
    <name type="scientific">Panagrolaimus davidi</name>
    <dbReference type="NCBI Taxonomy" id="227884"/>
    <lineage>
        <taxon>Eukaryota</taxon>
        <taxon>Metazoa</taxon>
        <taxon>Ecdysozoa</taxon>
        <taxon>Nematoda</taxon>
        <taxon>Chromadorea</taxon>
        <taxon>Rhabditida</taxon>
        <taxon>Tylenchina</taxon>
        <taxon>Panagrolaimomorpha</taxon>
        <taxon>Panagrolaimoidea</taxon>
        <taxon>Panagrolaimidae</taxon>
        <taxon>Panagrolaimus</taxon>
    </lineage>
</organism>